<dbReference type="SMART" id="SM00053">
    <property type="entry name" value="DYNc"/>
    <property type="match status" value="1"/>
</dbReference>
<evidence type="ECO:0000313" key="7">
    <source>
        <dbReference type="EMBL" id="KAF2167548.1"/>
    </source>
</evidence>
<dbReference type="GO" id="GO:0005525">
    <property type="term" value="F:GTP binding"/>
    <property type="evidence" value="ECO:0007669"/>
    <property type="project" value="UniProtKB-KW"/>
</dbReference>
<sequence length="712" mass="80959">MTIRDASHRGMGDPSMLEKIDSLFSCGAGERINIPQIIVVGDQSSGKSSVLSGLLRKDLPRDSGLCTRFATKIVFRRATEVGVRMFIIPDDNASPEHRAQLEVFGEVKYDSLDDFDLQEIMRDVQLAIGIAGPSEDNTTKPTFSGDVLQLEISGPEEEHLSVIDVPGIFRDHTPGLTTRDDIKFVKDMVLKYMANHRSVMLTVVTANVDVATQEILQLANEADPDGHRTLGVLTKPDLVDPGAENRVIALVQGVARPMKLGWHILRNPGQLDIENHAYDRRRQEQDFFLKSPWNCLDEDSWGIESLRYRLKEVLSGLVRRSFIDVKTDVQRELDVTEQKLMALGPERKSRTAKAAFLTELATKFQQLVDSGLAANFGANRLFEEHKALKVAPAVILRMEQFRNDMLQWGNMYMFETTKDAQSSDHQTKAIGRGTKDLKVRKRANCHDGLKDLLCASDVISRRDEDKSTTEWLHQLHKDNRGFELGTFDPVILASAMKKQTTNWKVISHGFISDIITIIHSFIGTALADLCQNDRLEAELYNIVFDEAMTRYKRAFEQLKFILTVELDGTPMTQDPHFLDRLDKSHEHRYQERFHESAIDDTRYGLIVRLDEMSLKRSTSNEQHVIRDIHDILHSYYDVARTRFIDNVCKQAADFFLVNGPDTPLRVLSPVFVSRLTDDKLEQIAGEEAQVRRQREKLQKDINSLTEAMRILS</sequence>
<dbReference type="GeneID" id="54559570"/>
<evidence type="ECO:0000259" key="6">
    <source>
        <dbReference type="PROSITE" id="PS51718"/>
    </source>
</evidence>
<dbReference type="GO" id="GO:0048312">
    <property type="term" value="P:intracellular distribution of mitochondria"/>
    <property type="evidence" value="ECO:0007669"/>
    <property type="project" value="TreeGrafter"/>
</dbReference>
<dbReference type="AlphaFoldDB" id="A0A6A6CMV4"/>
<gene>
    <name evidence="7" type="ORF">M409DRAFT_22353</name>
</gene>
<evidence type="ECO:0000259" key="5">
    <source>
        <dbReference type="PROSITE" id="PS51388"/>
    </source>
</evidence>
<dbReference type="PROSITE" id="PS51718">
    <property type="entry name" value="G_DYNAMIN_2"/>
    <property type="match status" value="1"/>
</dbReference>
<keyword evidence="2 3" id="KW-0342">GTP-binding</keyword>
<dbReference type="EMBL" id="ML993593">
    <property type="protein sequence ID" value="KAF2167548.1"/>
    <property type="molecule type" value="Genomic_DNA"/>
</dbReference>
<dbReference type="InterPro" id="IPR020850">
    <property type="entry name" value="GED_dom"/>
</dbReference>
<dbReference type="InterPro" id="IPR045063">
    <property type="entry name" value="Dynamin_N"/>
</dbReference>
<evidence type="ECO:0000313" key="8">
    <source>
        <dbReference type="Proteomes" id="UP000799537"/>
    </source>
</evidence>
<dbReference type="InterPro" id="IPR000375">
    <property type="entry name" value="Dynamin_stalk"/>
</dbReference>
<dbReference type="GO" id="GO:0000266">
    <property type="term" value="P:mitochondrial fission"/>
    <property type="evidence" value="ECO:0007669"/>
    <property type="project" value="TreeGrafter"/>
</dbReference>
<dbReference type="CDD" id="cd08771">
    <property type="entry name" value="DLP_1"/>
    <property type="match status" value="1"/>
</dbReference>
<keyword evidence="8" id="KW-1185">Reference proteome</keyword>
<name>A0A6A6CMV4_ZASCE</name>
<dbReference type="Pfam" id="PF01031">
    <property type="entry name" value="Dynamin_M"/>
    <property type="match status" value="1"/>
</dbReference>
<dbReference type="OrthoDB" id="415706at2759"/>
<organism evidence="7 8">
    <name type="scientific">Zasmidium cellare ATCC 36951</name>
    <dbReference type="NCBI Taxonomy" id="1080233"/>
    <lineage>
        <taxon>Eukaryota</taxon>
        <taxon>Fungi</taxon>
        <taxon>Dikarya</taxon>
        <taxon>Ascomycota</taxon>
        <taxon>Pezizomycotina</taxon>
        <taxon>Dothideomycetes</taxon>
        <taxon>Dothideomycetidae</taxon>
        <taxon>Mycosphaerellales</taxon>
        <taxon>Mycosphaerellaceae</taxon>
        <taxon>Zasmidium</taxon>
    </lineage>
</organism>
<dbReference type="PROSITE" id="PS00410">
    <property type="entry name" value="G_DYNAMIN_1"/>
    <property type="match status" value="1"/>
</dbReference>
<dbReference type="InterPro" id="IPR022812">
    <property type="entry name" value="Dynamin"/>
</dbReference>
<feature type="coiled-coil region" evidence="4">
    <location>
        <begin position="680"/>
        <end position="707"/>
    </location>
</feature>
<dbReference type="GO" id="GO:0016559">
    <property type="term" value="P:peroxisome fission"/>
    <property type="evidence" value="ECO:0007669"/>
    <property type="project" value="TreeGrafter"/>
</dbReference>
<proteinExistence type="inferred from homology"/>
<dbReference type="GO" id="GO:0008017">
    <property type="term" value="F:microtubule binding"/>
    <property type="evidence" value="ECO:0007669"/>
    <property type="project" value="TreeGrafter"/>
</dbReference>
<dbReference type="PROSITE" id="PS51388">
    <property type="entry name" value="GED"/>
    <property type="match status" value="1"/>
</dbReference>
<feature type="domain" description="Dynamin-type G" evidence="6">
    <location>
        <begin position="31"/>
        <end position="323"/>
    </location>
</feature>
<evidence type="ECO:0000256" key="2">
    <source>
        <dbReference type="ARBA" id="ARBA00023134"/>
    </source>
</evidence>
<dbReference type="InterPro" id="IPR001401">
    <property type="entry name" value="Dynamin_GTPase"/>
</dbReference>
<dbReference type="GO" id="GO:0005874">
    <property type="term" value="C:microtubule"/>
    <property type="evidence" value="ECO:0007669"/>
    <property type="project" value="TreeGrafter"/>
</dbReference>
<comment type="similarity">
    <text evidence="3">Belongs to the TRAFAC class dynamin-like GTPase superfamily. Dynamin/Fzo/YdjA family.</text>
</comment>
<dbReference type="SUPFAM" id="SSF52540">
    <property type="entry name" value="P-loop containing nucleoside triphosphate hydrolases"/>
    <property type="match status" value="1"/>
</dbReference>
<keyword evidence="4" id="KW-0175">Coiled coil</keyword>
<dbReference type="PANTHER" id="PTHR11566:SF215">
    <property type="entry name" value="DYNAMIN GTPASE"/>
    <property type="match status" value="1"/>
</dbReference>
<evidence type="ECO:0000256" key="4">
    <source>
        <dbReference type="SAM" id="Coils"/>
    </source>
</evidence>
<reference evidence="7" key="1">
    <citation type="journal article" date="2020" name="Stud. Mycol.">
        <title>101 Dothideomycetes genomes: a test case for predicting lifestyles and emergence of pathogens.</title>
        <authorList>
            <person name="Haridas S."/>
            <person name="Albert R."/>
            <person name="Binder M."/>
            <person name="Bloem J."/>
            <person name="Labutti K."/>
            <person name="Salamov A."/>
            <person name="Andreopoulos B."/>
            <person name="Baker S."/>
            <person name="Barry K."/>
            <person name="Bills G."/>
            <person name="Bluhm B."/>
            <person name="Cannon C."/>
            <person name="Castanera R."/>
            <person name="Culley D."/>
            <person name="Daum C."/>
            <person name="Ezra D."/>
            <person name="Gonzalez J."/>
            <person name="Henrissat B."/>
            <person name="Kuo A."/>
            <person name="Liang C."/>
            <person name="Lipzen A."/>
            <person name="Lutzoni F."/>
            <person name="Magnuson J."/>
            <person name="Mondo S."/>
            <person name="Nolan M."/>
            <person name="Ohm R."/>
            <person name="Pangilinan J."/>
            <person name="Park H.-J."/>
            <person name="Ramirez L."/>
            <person name="Alfaro M."/>
            <person name="Sun H."/>
            <person name="Tritt A."/>
            <person name="Yoshinaga Y."/>
            <person name="Zwiers L.-H."/>
            <person name="Turgeon B."/>
            <person name="Goodwin S."/>
            <person name="Spatafora J."/>
            <person name="Crous P."/>
            <person name="Grigoriev I."/>
        </authorList>
    </citation>
    <scope>NUCLEOTIDE SEQUENCE</scope>
    <source>
        <strain evidence="7">ATCC 36951</strain>
    </source>
</reference>
<dbReference type="GO" id="GO:0016020">
    <property type="term" value="C:membrane"/>
    <property type="evidence" value="ECO:0007669"/>
    <property type="project" value="TreeGrafter"/>
</dbReference>
<dbReference type="InterPro" id="IPR027417">
    <property type="entry name" value="P-loop_NTPase"/>
</dbReference>
<evidence type="ECO:0008006" key="9">
    <source>
        <dbReference type="Google" id="ProtNLM"/>
    </source>
</evidence>
<accession>A0A6A6CMV4</accession>
<dbReference type="InterPro" id="IPR003130">
    <property type="entry name" value="GED"/>
</dbReference>
<feature type="domain" description="GED" evidence="5">
    <location>
        <begin position="625"/>
        <end position="712"/>
    </location>
</feature>
<dbReference type="Pfam" id="PF00350">
    <property type="entry name" value="Dynamin_N"/>
    <property type="match status" value="1"/>
</dbReference>
<dbReference type="Pfam" id="PF02212">
    <property type="entry name" value="GED"/>
    <property type="match status" value="1"/>
</dbReference>
<dbReference type="Gene3D" id="3.40.50.300">
    <property type="entry name" value="P-loop containing nucleotide triphosphate hydrolases"/>
    <property type="match status" value="1"/>
</dbReference>
<dbReference type="PRINTS" id="PR00195">
    <property type="entry name" value="DYNAMIN"/>
</dbReference>
<dbReference type="InterPro" id="IPR019762">
    <property type="entry name" value="Dynamin_GTPase_CS"/>
</dbReference>
<evidence type="ECO:0000256" key="1">
    <source>
        <dbReference type="ARBA" id="ARBA00022741"/>
    </source>
</evidence>
<dbReference type="GO" id="GO:0003924">
    <property type="term" value="F:GTPase activity"/>
    <property type="evidence" value="ECO:0007669"/>
    <property type="project" value="InterPro"/>
</dbReference>
<keyword evidence="1 3" id="KW-0547">Nucleotide-binding</keyword>
<dbReference type="RefSeq" id="XP_033668437.1">
    <property type="nucleotide sequence ID" value="XM_033806298.1"/>
</dbReference>
<dbReference type="GO" id="GO:0006897">
    <property type="term" value="P:endocytosis"/>
    <property type="evidence" value="ECO:0007669"/>
    <property type="project" value="TreeGrafter"/>
</dbReference>
<dbReference type="PANTHER" id="PTHR11566">
    <property type="entry name" value="DYNAMIN"/>
    <property type="match status" value="1"/>
</dbReference>
<dbReference type="GO" id="GO:0005739">
    <property type="term" value="C:mitochondrion"/>
    <property type="evidence" value="ECO:0007669"/>
    <property type="project" value="TreeGrafter"/>
</dbReference>
<dbReference type="Gene3D" id="1.20.120.1240">
    <property type="entry name" value="Dynamin, middle domain"/>
    <property type="match status" value="1"/>
</dbReference>
<evidence type="ECO:0000256" key="3">
    <source>
        <dbReference type="RuleBase" id="RU003932"/>
    </source>
</evidence>
<dbReference type="InterPro" id="IPR030381">
    <property type="entry name" value="G_DYNAMIN_dom"/>
</dbReference>
<protein>
    <recommendedName>
        <fullName evidence="9">GED domain-containing protein</fullName>
    </recommendedName>
</protein>
<dbReference type="Proteomes" id="UP000799537">
    <property type="component" value="Unassembled WGS sequence"/>
</dbReference>